<reference evidence="2" key="1">
    <citation type="journal article" date="2023" name="Front. Plant Sci.">
        <title>Chromosomal-level genome assembly of Melastoma candidum provides insights into trichome evolution.</title>
        <authorList>
            <person name="Zhong Y."/>
            <person name="Wu W."/>
            <person name="Sun C."/>
            <person name="Zou P."/>
            <person name="Liu Y."/>
            <person name="Dai S."/>
            <person name="Zhou R."/>
        </authorList>
    </citation>
    <scope>NUCLEOTIDE SEQUENCE [LARGE SCALE GENOMIC DNA]</scope>
</reference>
<evidence type="ECO:0000313" key="2">
    <source>
        <dbReference type="Proteomes" id="UP001057402"/>
    </source>
</evidence>
<dbReference type="EMBL" id="CM042891">
    <property type="protein sequence ID" value="KAI4304231.1"/>
    <property type="molecule type" value="Genomic_DNA"/>
</dbReference>
<organism evidence="1 2">
    <name type="scientific">Melastoma candidum</name>
    <dbReference type="NCBI Taxonomy" id="119954"/>
    <lineage>
        <taxon>Eukaryota</taxon>
        <taxon>Viridiplantae</taxon>
        <taxon>Streptophyta</taxon>
        <taxon>Embryophyta</taxon>
        <taxon>Tracheophyta</taxon>
        <taxon>Spermatophyta</taxon>
        <taxon>Magnoliopsida</taxon>
        <taxon>eudicotyledons</taxon>
        <taxon>Gunneridae</taxon>
        <taxon>Pentapetalae</taxon>
        <taxon>rosids</taxon>
        <taxon>malvids</taxon>
        <taxon>Myrtales</taxon>
        <taxon>Melastomataceae</taxon>
        <taxon>Melastomatoideae</taxon>
        <taxon>Melastomateae</taxon>
        <taxon>Melastoma</taxon>
    </lineage>
</organism>
<keyword evidence="2" id="KW-1185">Reference proteome</keyword>
<comment type="caution">
    <text evidence="1">The sequence shown here is derived from an EMBL/GenBank/DDBJ whole genome shotgun (WGS) entry which is preliminary data.</text>
</comment>
<sequence length="111" mass="13070">MLAAEMMGSYTQWPGPNPAMISRSDSTGSDSLRYMEQTCLMMEKRQLFLRSYQFSRKRSLGERIRGTFARAKRVIWFRLRTAARLRKLVCSRLCRFGQRFCSRGRTRVFLG</sequence>
<dbReference type="Proteomes" id="UP001057402">
    <property type="component" value="Chromosome 12"/>
</dbReference>
<evidence type="ECO:0000313" key="1">
    <source>
        <dbReference type="EMBL" id="KAI4304231.1"/>
    </source>
</evidence>
<gene>
    <name evidence="1" type="ORF">MLD38_039773</name>
</gene>
<accession>A0ACB9L4A8</accession>
<name>A0ACB9L4A8_9MYRT</name>
<proteinExistence type="predicted"/>
<protein>
    <submittedName>
        <fullName evidence="1">Uncharacterized protein</fullName>
    </submittedName>
</protein>